<evidence type="ECO:0000313" key="2">
    <source>
        <dbReference type="Proteomes" id="UP000245768"/>
    </source>
</evidence>
<accession>A0A316YGQ1</accession>
<protein>
    <submittedName>
        <fullName evidence="1">Uncharacterized protein</fullName>
    </submittedName>
</protein>
<gene>
    <name evidence="1" type="ORF">FA10DRAFT_202330</name>
</gene>
<name>A0A316YGQ1_9BASI</name>
<dbReference type="InParanoid" id="A0A316YGQ1"/>
<dbReference type="GeneID" id="37040375"/>
<proteinExistence type="predicted"/>
<dbReference type="RefSeq" id="XP_025374113.1">
    <property type="nucleotide sequence ID" value="XM_025518459.1"/>
</dbReference>
<reference evidence="1 2" key="1">
    <citation type="journal article" date="2018" name="Mol. Biol. Evol.">
        <title>Broad Genomic Sampling Reveals a Smut Pathogenic Ancestry of the Fungal Clade Ustilaginomycotina.</title>
        <authorList>
            <person name="Kijpornyongpan T."/>
            <person name="Mondo S.J."/>
            <person name="Barry K."/>
            <person name="Sandor L."/>
            <person name="Lee J."/>
            <person name="Lipzen A."/>
            <person name="Pangilinan J."/>
            <person name="LaButti K."/>
            <person name="Hainaut M."/>
            <person name="Henrissat B."/>
            <person name="Grigoriev I.V."/>
            <person name="Spatafora J.W."/>
            <person name="Aime M.C."/>
        </authorList>
    </citation>
    <scope>NUCLEOTIDE SEQUENCE [LARGE SCALE GENOMIC DNA]</scope>
    <source>
        <strain evidence="1 2">MCA 4198</strain>
    </source>
</reference>
<dbReference type="EMBL" id="KZ819642">
    <property type="protein sequence ID" value="PWN86915.1"/>
    <property type="molecule type" value="Genomic_DNA"/>
</dbReference>
<evidence type="ECO:0000313" key="1">
    <source>
        <dbReference type="EMBL" id="PWN86915.1"/>
    </source>
</evidence>
<keyword evidence="2" id="KW-1185">Reference proteome</keyword>
<dbReference type="Proteomes" id="UP000245768">
    <property type="component" value="Unassembled WGS sequence"/>
</dbReference>
<sequence>MLMTNLPRAPSLASDDRGHLASLGICATLSSSCKSKRDRAVIDRGTPETTQRYGMRIRRSWRRRTQKGIKAEQITRVFFSSTQRQASPVQSLPFASAASNRSWQDEILQPRSRRRGLCAPRLPVRLCRACGRKGRREALRNGLR</sequence>
<dbReference type="AlphaFoldDB" id="A0A316YGQ1"/>
<organism evidence="1 2">
    <name type="scientific">Acaromyces ingoldii</name>
    <dbReference type="NCBI Taxonomy" id="215250"/>
    <lineage>
        <taxon>Eukaryota</taxon>
        <taxon>Fungi</taxon>
        <taxon>Dikarya</taxon>
        <taxon>Basidiomycota</taxon>
        <taxon>Ustilaginomycotina</taxon>
        <taxon>Exobasidiomycetes</taxon>
        <taxon>Exobasidiales</taxon>
        <taxon>Cryptobasidiaceae</taxon>
        <taxon>Acaromyces</taxon>
    </lineage>
</organism>